<dbReference type="InterPro" id="IPR044824">
    <property type="entry name" value="MAIN-like"/>
</dbReference>
<dbReference type="Pfam" id="PF10536">
    <property type="entry name" value="PMD"/>
    <property type="match status" value="1"/>
</dbReference>
<organism evidence="3 4">
    <name type="scientific">Arachis hypogaea</name>
    <name type="common">Peanut</name>
    <dbReference type="NCBI Taxonomy" id="3818"/>
    <lineage>
        <taxon>Eukaryota</taxon>
        <taxon>Viridiplantae</taxon>
        <taxon>Streptophyta</taxon>
        <taxon>Embryophyta</taxon>
        <taxon>Tracheophyta</taxon>
        <taxon>Spermatophyta</taxon>
        <taxon>Magnoliopsida</taxon>
        <taxon>eudicotyledons</taxon>
        <taxon>Gunneridae</taxon>
        <taxon>Pentapetalae</taxon>
        <taxon>rosids</taxon>
        <taxon>fabids</taxon>
        <taxon>Fabales</taxon>
        <taxon>Fabaceae</taxon>
        <taxon>Papilionoideae</taxon>
        <taxon>50 kb inversion clade</taxon>
        <taxon>dalbergioids sensu lato</taxon>
        <taxon>Dalbergieae</taxon>
        <taxon>Pterocarpus clade</taxon>
        <taxon>Arachis</taxon>
    </lineage>
</organism>
<feature type="domain" description="Aminotransferase-like plant mobile" evidence="2">
    <location>
        <begin position="30"/>
        <end position="201"/>
    </location>
</feature>
<evidence type="ECO:0000259" key="2">
    <source>
        <dbReference type="Pfam" id="PF10536"/>
    </source>
</evidence>
<evidence type="ECO:0000256" key="1">
    <source>
        <dbReference type="SAM" id="MobiDB-lite"/>
    </source>
</evidence>
<dbReference type="PANTHER" id="PTHR46033:SF8">
    <property type="entry name" value="PROTEIN MAINTENANCE OF MERISTEMS-LIKE"/>
    <property type="match status" value="1"/>
</dbReference>
<reference evidence="3 4" key="1">
    <citation type="submission" date="2019-01" db="EMBL/GenBank/DDBJ databases">
        <title>Sequencing of cultivated peanut Arachis hypogaea provides insights into genome evolution and oil improvement.</title>
        <authorList>
            <person name="Chen X."/>
        </authorList>
    </citation>
    <scope>NUCLEOTIDE SEQUENCE [LARGE SCALE GENOMIC DNA]</scope>
    <source>
        <strain evidence="4">cv. Fuhuasheng</strain>
        <tissue evidence="3">Leaves</tissue>
    </source>
</reference>
<dbReference type="Proteomes" id="UP000289738">
    <property type="component" value="Chromosome B03"/>
</dbReference>
<dbReference type="EMBL" id="SDMP01000013">
    <property type="protein sequence ID" value="RYR20793.1"/>
    <property type="molecule type" value="Genomic_DNA"/>
</dbReference>
<dbReference type="GO" id="GO:0010073">
    <property type="term" value="P:meristem maintenance"/>
    <property type="evidence" value="ECO:0007669"/>
    <property type="project" value="InterPro"/>
</dbReference>
<gene>
    <name evidence="3" type="ORF">Ahy_B03g066036</name>
</gene>
<accession>A0A445A2X2</accession>
<feature type="region of interest" description="Disordered" evidence="1">
    <location>
        <begin position="239"/>
        <end position="268"/>
    </location>
</feature>
<evidence type="ECO:0000313" key="3">
    <source>
        <dbReference type="EMBL" id="RYR20793.1"/>
    </source>
</evidence>
<sequence>MLSNSLQSSDTGDADSSDSCSHVPLPPPSKSDCRGSCIKLTWLRDLKENLQLTDENSIQRYVKCHIMLLIGTILFGDKFGASMHWKFLPLLRDFGSIGQYSWGSHTYTCSASRYECKEIHGPLTLLLGWAWICLPYLVPLPRKPRSFSLANRHPVSSYLKSNCVNEISHIRWRNWERGDRHYRYLTLAHFRKALDDLQEGQLLGFMAADAGQSQYAQQPDYFMAGRYSLDAWHSCRTSSGASGGFVSVDSSRSDGDRGILNSQNPNRV</sequence>
<evidence type="ECO:0000313" key="4">
    <source>
        <dbReference type="Proteomes" id="UP000289738"/>
    </source>
</evidence>
<protein>
    <recommendedName>
        <fullName evidence="2">Aminotransferase-like plant mobile domain-containing protein</fullName>
    </recommendedName>
</protein>
<feature type="region of interest" description="Disordered" evidence="1">
    <location>
        <begin position="1"/>
        <end position="32"/>
    </location>
</feature>
<comment type="caution">
    <text evidence="3">The sequence shown here is derived from an EMBL/GenBank/DDBJ whole genome shotgun (WGS) entry which is preliminary data.</text>
</comment>
<dbReference type="AlphaFoldDB" id="A0A445A2X2"/>
<name>A0A445A2X2_ARAHY</name>
<proteinExistence type="predicted"/>
<dbReference type="InterPro" id="IPR019557">
    <property type="entry name" value="AminoTfrase-like_pln_mobile"/>
</dbReference>
<dbReference type="PANTHER" id="PTHR46033">
    <property type="entry name" value="PROTEIN MAIN-LIKE 2"/>
    <property type="match status" value="1"/>
</dbReference>
<keyword evidence="4" id="KW-1185">Reference proteome</keyword>